<reference evidence="3 11" key="4">
    <citation type="journal article" date="2019" name="Nat. Med.">
        <title>A library of human gut bacterial isolates paired with longitudinal multiomics data enables mechanistic microbiome research.</title>
        <authorList>
            <person name="Poyet M."/>
            <person name="Groussin M."/>
            <person name="Gibbons S.M."/>
            <person name="Avila-Pacheco J."/>
            <person name="Jiang X."/>
            <person name="Kearney S.M."/>
            <person name="Perrotta A.R."/>
            <person name="Berdy B."/>
            <person name="Zhao S."/>
            <person name="Lieberman T.D."/>
            <person name="Swanson P.K."/>
            <person name="Smith M."/>
            <person name="Roesemann S."/>
            <person name="Alexander J.E."/>
            <person name="Rich S.A."/>
            <person name="Livny J."/>
            <person name="Vlamakis H."/>
            <person name="Clish C."/>
            <person name="Bullock K."/>
            <person name="Deik A."/>
            <person name="Scott J."/>
            <person name="Pierce K.A."/>
            <person name="Xavier R.J."/>
            <person name="Alm E.J."/>
        </authorList>
    </citation>
    <scope>NUCLEOTIDE SEQUENCE [LARGE SCALE GENOMIC DNA]</scope>
    <source>
        <strain evidence="3 11">BIOML-A1</strain>
    </source>
</reference>
<reference evidence="2 8" key="2">
    <citation type="submission" date="2017-10" db="EMBL/GenBank/DDBJ databases">
        <title>Complete Genome Sequence of Faecalibacterium prausnitzii isolated from the gut of healthy adult Indian.</title>
        <authorList>
            <person name="Bag S."/>
            <person name="Ghosh T.S."/>
            <person name="Das B."/>
        </authorList>
    </citation>
    <scope>NUCLEOTIDE SEQUENCE [LARGE SCALE GENOMIC DNA]</scope>
    <source>
        <strain evidence="2 8">Indica</strain>
    </source>
</reference>
<dbReference type="InterPro" id="IPR023883">
    <property type="entry name" value="CHP03980_redox-disulphide"/>
</dbReference>
<dbReference type="Proteomes" id="UP000261140">
    <property type="component" value="Unassembled WGS sequence"/>
</dbReference>
<evidence type="ECO:0000313" key="6">
    <source>
        <dbReference type="EMBL" id="RGC04218.1"/>
    </source>
</evidence>
<dbReference type="Proteomes" id="UP000223709">
    <property type="component" value="Chromosome"/>
</dbReference>
<dbReference type="EMBL" id="NOUW01000029">
    <property type="protein sequence ID" value="PDX88843.1"/>
    <property type="molecule type" value="Genomic_DNA"/>
</dbReference>
<dbReference type="EMBL" id="QVEQ01000007">
    <property type="protein sequence ID" value="RGB70850.1"/>
    <property type="molecule type" value="Genomic_DNA"/>
</dbReference>
<evidence type="ECO:0000313" key="9">
    <source>
        <dbReference type="Proteomes" id="UP000261079"/>
    </source>
</evidence>
<evidence type="ECO:0000313" key="7">
    <source>
        <dbReference type="Proteomes" id="UP000220438"/>
    </source>
</evidence>
<dbReference type="NCBIfam" id="TIGR03980">
    <property type="entry name" value="prismane_assoc"/>
    <property type="match status" value="1"/>
</dbReference>
<dbReference type="EMBL" id="WKQN01000011">
    <property type="protein sequence ID" value="MSC63801.1"/>
    <property type="molecule type" value="Genomic_DNA"/>
</dbReference>
<dbReference type="EMBL" id="CP023819">
    <property type="protein sequence ID" value="ATL90442.1"/>
    <property type="molecule type" value="Genomic_DNA"/>
</dbReference>
<evidence type="ECO:0000313" key="10">
    <source>
        <dbReference type="Proteomes" id="UP000261140"/>
    </source>
</evidence>
<dbReference type="Gene3D" id="1.10.3910.10">
    <property type="entry name" value="SP0561-like"/>
    <property type="match status" value="1"/>
</dbReference>
<sequence length="84" mass="9407">MFDIFNMLKKNEENKTMQVTRETIIGDILDMDQTTAPYFMEIGMHCLGCPASRGETIAEACEVHGVDCDELLEKLNAHLASKKA</sequence>
<dbReference type="Pfam" id="PF08984">
    <property type="entry name" value="DUF1858"/>
    <property type="match status" value="1"/>
</dbReference>
<name>A0A2A7AFJ7_9FIRM</name>
<evidence type="ECO:0000313" key="4">
    <source>
        <dbReference type="EMBL" id="PDX88843.1"/>
    </source>
</evidence>
<evidence type="ECO:0000259" key="1">
    <source>
        <dbReference type="Pfam" id="PF08984"/>
    </source>
</evidence>
<dbReference type="PANTHER" id="PTHR39341:SF1">
    <property type="entry name" value="DUF1858 DOMAIN-CONTAINING PROTEIN"/>
    <property type="match status" value="1"/>
</dbReference>
<dbReference type="PANTHER" id="PTHR39341">
    <property type="entry name" value="BSL7085 PROTEIN"/>
    <property type="match status" value="1"/>
</dbReference>
<dbReference type="EMBL" id="QVEZ01000010">
    <property type="protein sequence ID" value="RGC04218.1"/>
    <property type="molecule type" value="Genomic_DNA"/>
</dbReference>
<organism evidence="4 7">
    <name type="scientific">Faecalibacterium prausnitzii</name>
    <dbReference type="NCBI Taxonomy" id="853"/>
    <lineage>
        <taxon>Bacteria</taxon>
        <taxon>Bacillati</taxon>
        <taxon>Bacillota</taxon>
        <taxon>Clostridia</taxon>
        <taxon>Eubacteriales</taxon>
        <taxon>Oscillospiraceae</taxon>
        <taxon>Faecalibacterium</taxon>
    </lineage>
</organism>
<dbReference type="RefSeq" id="WP_005934504.1">
    <property type="nucleotide sequence ID" value="NZ_CABVEJ010000004.1"/>
</dbReference>
<protein>
    <submittedName>
        <fullName evidence="3">DUF1858 domain-containing protein</fullName>
    </submittedName>
</protein>
<dbReference type="KEGG" id="fpra:CG447_10455"/>
<dbReference type="AlphaFoldDB" id="A0A2A7AFJ7"/>
<dbReference type="Proteomes" id="UP000261079">
    <property type="component" value="Unassembled WGS sequence"/>
</dbReference>
<evidence type="ECO:0000313" key="3">
    <source>
        <dbReference type="EMBL" id="MSC63801.1"/>
    </source>
</evidence>
<evidence type="ECO:0000313" key="2">
    <source>
        <dbReference type="EMBL" id="ATL90442.1"/>
    </source>
</evidence>
<dbReference type="SUPFAM" id="SSF140683">
    <property type="entry name" value="SP0561-like"/>
    <property type="match status" value="1"/>
</dbReference>
<feature type="domain" description="DUF1858" evidence="1">
    <location>
        <begin position="20"/>
        <end position="72"/>
    </location>
</feature>
<proteinExistence type="predicted"/>
<dbReference type="InterPro" id="IPR015077">
    <property type="entry name" value="DUF1858"/>
</dbReference>
<reference evidence="9 10" key="3">
    <citation type="submission" date="2018-08" db="EMBL/GenBank/DDBJ databases">
        <title>A genome reference for cultivated species of the human gut microbiota.</title>
        <authorList>
            <person name="Zou Y."/>
            <person name="Xue W."/>
            <person name="Luo G."/>
        </authorList>
    </citation>
    <scope>NUCLEOTIDE SEQUENCE [LARGE SCALE GENOMIC DNA]</scope>
    <source>
        <strain evidence="5 10">AF36-11AT</strain>
        <strain evidence="6 9">AM42-11AC</strain>
    </source>
</reference>
<accession>A0A2A7AFJ7</accession>
<dbReference type="Proteomes" id="UP000461506">
    <property type="component" value="Unassembled WGS sequence"/>
</dbReference>
<evidence type="ECO:0000313" key="5">
    <source>
        <dbReference type="EMBL" id="RGB70850.1"/>
    </source>
</evidence>
<gene>
    <name evidence="4" type="ORF">CHR61_10560</name>
    <name evidence="2" type="ORF">CRH10_09110</name>
    <name evidence="6" type="ORF">DW905_12140</name>
    <name evidence="5" type="ORF">DWZ89_09195</name>
    <name evidence="3" type="ORF">GKD95_10775</name>
</gene>
<dbReference type="GeneID" id="90661362"/>
<reference evidence="4 7" key="1">
    <citation type="journal article" date="2017" name="Front. Microbiol.">
        <title>New Insights into the Diversity of the Genus Faecalibacterium.</title>
        <authorList>
            <person name="Benevides L."/>
            <person name="Burman S."/>
            <person name="Martin R."/>
            <person name="Robert V."/>
            <person name="Thomas M."/>
            <person name="Miquel S."/>
            <person name="Chain F."/>
            <person name="Sokol H."/>
            <person name="Bermudez-Humaran L.G."/>
            <person name="Morrison M."/>
            <person name="Langella P."/>
            <person name="Azevedo V.A."/>
            <person name="Chatel J.M."/>
            <person name="Soares S."/>
        </authorList>
    </citation>
    <scope>NUCLEOTIDE SEQUENCE [LARGE SCALE GENOMIC DNA]</scope>
    <source>
        <strain evidence="4 7">AHMP21</strain>
    </source>
</reference>
<evidence type="ECO:0000313" key="8">
    <source>
        <dbReference type="Proteomes" id="UP000223709"/>
    </source>
</evidence>
<dbReference type="Proteomes" id="UP000220438">
    <property type="component" value="Unassembled WGS sequence"/>
</dbReference>
<evidence type="ECO:0000313" key="11">
    <source>
        <dbReference type="Proteomes" id="UP000461506"/>
    </source>
</evidence>
<dbReference type="InterPro" id="IPR038062">
    <property type="entry name" value="ScdA-like_N_sf"/>
</dbReference>